<protein>
    <submittedName>
        <fullName evidence="1">Uncharacterized protein</fullName>
    </submittedName>
</protein>
<organism evidence="1">
    <name type="scientific">bioreactor metagenome</name>
    <dbReference type="NCBI Taxonomy" id="1076179"/>
    <lineage>
        <taxon>unclassified sequences</taxon>
        <taxon>metagenomes</taxon>
        <taxon>ecological metagenomes</taxon>
    </lineage>
</organism>
<dbReference type="AlphaFoldDB" id="A0A644YX31"/>
<comment type="caution">
    <text evidence="1">The sequence shown here is derived from an EMBL/GenBank/DDBJ whole genome shotgun (WGS) entry which is preliminary data.</text>
</comment>
<evidence type="ECO:0000313" key="1">
    <source>
        <dbReference type="EMBL" id="MPM33155.1"/>
    </source>
</evidence>
<accession>A0A644YX31</accession>
<sequence length="169" mass="18145">MLDANSVELLLVKKLHRIFCIDDHGANVGKTEAKVLSFLGFDAETITFHVKGKVFGESVKSPCLSFLKEYSPVEGVVQISALLAGDDFLLPCMPLSHIRKNVFTLLDMAFVIVVESFLIGAGGAGNGICFTCDGADLMAIRAEIEHLLKAFSKSGSVVGCRSLLLKTPV</sequence>
<proteinExistence type="predicted"/>
<dbReference type="EMBL" id="VSSQ01006574">
    <property type="protein sequence ID" value="MPM33155.1"/>
    <property type="molecule type" value="Genomic_DNA"/>
</dbReference>
<reference evidence="1" key="1">
    <citation type="submission" date="2019-08" db="EMBL/GenBank/DDBJ databases">
        <authorList>
            <person name="Kucharzyk K."/>
            <person name="Murdoch R.W."/>
            <person name="Higgins S."/>
            <person name="Loffler F."/>
        </authorList>
    </citation>
    <scope>NUCLEOTIDE SEQUENCE</scope>
</reference>
<name>A0A644YX31_9ZZZZ</name>
<gene>
    <name evidence="1" type="ORF">SDC9_79724</name>
</gene>